<dbReference type="RefSeq" id="WP_085759063.1">
    <property type="nucleotide sequence ID" value="NZ_CP019343.1"/>
</dbReference>
<feature type="chain" id="PRO_5012417423" evidence="1">
    <location>
        <begin position="19"/>
        <end position="148"/>
    </location>
</feature>
<gene>
    <name evidence="3" type="ORF">BST96_12690</name>
</gene>
<name>A0A1X9NJ28_9GAMM</name>
<dbReference type="Proteomes" id="UP000193450">
    <property type="component" value="Chromosome"/>
</dbReference>
<dbReference type="EMBL" id="CP019343">
    <property type="protein sequence ID" value="ARN74897.1"/>
    <property type="molecule type" value="Genomic_DNA"/>
</dbReference>
<feature type="domain" description="Thioredoxin" evidence="2">
    <location>
        <begin position="16"/>
        <end position="148"/>
    </location>
</feature>
<dbReference type="OrthoDB" id="9796554at2"/>
<dbReference type="PROSITE" id="PS51257">
    <property type="entry name" value="PROKAR_LIPOPROTEIN"/>
    <property type="match status" value="1"/>
</dbReference>
<dbReference type="PROSITE" id="PS51352">
    <property type="entry name" value="THIOREDOXIN_2"/>
    <property type="match status" value="1"/>
</dbReference>
<dbReference type="InterPro" id="IPR000866">
    <property type="entry name" value="AhpC/TSA"/>
</dbReference>
<evidence type="ECO:0000313" key="3">
    <source>
        <dbReference type="EMBL" id="ARN74897.1"/>
    </source>
</evidence>
<dbReference type="CDD" id="cd02966">
    <property type="entry name" value="TlpA_like_family"/>
    <property type="match status" value="1"/>
</dbReference>
<dbReference type="PANTHER" id="PTHR42852">
    <property type="entry name" value="THIOL:DISULFIDE INTERCHANGE PROTEIN DSBE"/>
    <property type="match status" value="1"/>
</dbReference>
<sequence length="148" mass="16584">MLKNITTLSLLCILVALSGCGKSDFQDHRGNSGNFSDYQGKWMIINYWAVWCKPCIEEIPELNHFAESNSDTVVLFGVDYDNNQGEKLQQGIDKLGINFPVLTTDPAISLQYQRPNVLPTTLIFNPEGKLHRSLKGPQTEQTLLDALN</sequence>
<dbReference type="SUPFAM" id="SSF52833">
    <property type="entry name" value="Thioredoxin-like"/>
    <property type="match status" value="1"/>
</dbReference>
<evidence type="ECO:0000256" key="1">
    <source>
        <dbReference type="SAM" id="SignalP"/>
    </source>
</evidence>
<dbReference type="InterPro" id="IPR050553">
    <property type="entry name" value="Thioredoxin_ResA/DsbE_sf"/>
</dbReference>
<dbReference type="GO" id="GO:0016209">
    <property type="term" value="F:antioxidant activity"/>
    <property type="evidence" value="ECO:0007669"/>
    <property type="project" value="InterPro"/>
</dbReference>
<dbReference type="GO" id="GO:0016491">
    <property type="term" value="F:oxidoreductase activity"/>
    <property type="evidence" value="ECO:0007669"/>
    <property type="project" value="InterPro"/>
</dbReference>
<dbReference type="Gene3D" id="3.40.30.10">
    <property type="entry name" value="Glutaredoxin"/>
    <property type="match status" value="1"/>
</dbReference>
<dbReference type="InterPro" id="IPR036249">
    <property type="entry name" value="Thioredoxin-like_sf"/>
</dbReference>
<organism evidence="3 4">
    <name type="scientific">Oceanicoccus sagamiensis</name>
    <dbReference type="NCBI Taxonomy" id="716816"/>
    <lineage>
        <taxon>Bacteria</taxon>
        <taxon>Pseudomonadati</taxon>
        <taxon>Pseudomonadota</taxon>
        <taxon>Gammaproteobacteria</taxon>
        <taxon>Cellvibrionales</taxon>
        <taxon>Spongiibacteraceae</taxon>
        <taxon>Oceanicoccus</taxon>
    </lineage>
</organism>
<dbReference type="PANTHER" id="PTHR42852:SF18">
    <property type="entry name" value="CHROMOSOME UNDETERMINED SCAFFOLD_47, WHOLE GENOME SHOTGUN SEQUENCE"/>
    <property type="match status" value="1"/>
</dbReference>
<dbReference type="InterPro" id="IPR013766">
    <property type="entry name" value="Thioredoxin_domain"/>
</dbReference>
<reference evidence="3 4" key="1">
    <citation type="submission" date="2016-11" db="EMBL/GenBank/DDBJ databases">
        <title>Trade-off between light-utilization and light-protection in marine flavobacteria.</title>
        <authorList>
            <person name="Kumagai Y."/>
        </authorList>
    </citation>
    <scope>NUCLEOTIDE SEQUENCE [LARGE SCALE GENOMIC DNA]</scope>
    <source>
        <strain evidence="3 4">NBRC 107125</strain>
    </source>
</reference>
<dbReference type="STRING" id="716816.BST96_12690"/>
<dbReference type="AlphaFoldDB" id="A0A1X9NJ28"/>
<accession>A0A1X9NJ28</accession>
<keyword evidence="1" id="KW-0732">Signal</keyword>
<protein>
    <submittedName>
        <fullName evidence="3">Thioredoxin</fullName>
    </submittedName>
</protein>
<keyword evidence="4" id="KW-1185">Reference proteome</keyword>
<dbReference type="KEGG" id="osg:BST96_12690"/>
<proteinExistence type="predicted"/>
<feature type="signal peptide" evidence="1">
    <location>
        <begin position="1"/>
        <end position="18"/>
    </location>
</feature>
<dbReference type="Pfam" id="PF00578">
    <property type="entry name" value="AhpC-TSA"/>
    <property type="match status" value="1"/>
</dbReference>
<evidence type="ECO:0000313" key="4">
    <source>
        <dbReference type="Proteomes" id="UP000193450"/>
    </source>
</evidence>
<evidence type="ECO:0000259" key="2">
    <source>
        <dbReference type="PROSITE" id="PS51352"/>
    </source>
</evidence>